<dbReference type="EMBL" id="EAAA01002928">
    <property type="status" value="NOT_ANNOTATED_CDS"/>
    <property type="molecule type" value="Genomic_DNA"/>
</dbReference>
<keyword evidence="2" id="KW-1185">Reference proteome</keyword>
<protein>
    <submittedName>
        <fullName evidence="1">Uncharacterized protein</fullName>
    </submittedName>
</protein>
<sequence>IFFNQKPSTRYILFTYYKQCIQNIQCLKSKRSAVYNTIYRNNMIIETQFLVARS</sequence>
<reference evidence="1" key="4">
    <citation type="submission" date="2025-09" db="UniProtKB">
        <authorList>
            <consortium name="Ensembl"/>
        </authorList>
    </citation>
    <scope>IDENTIFICATION</scope>
</reference>
<proteinExistence type="predicted"/>
<reference evidence="1" key="3">
    <citation type="submission" date="2025-08" db="UniProtKB">
        <authorList>
            <consortium name="Ensembl"/>
        </authorList>
    </citation>
    <scope>IDENTIFICATION</scope>
</reference>
<name>F6QHP2_CIOIN</name>
<organism evidence="1 2">
    <name type="scientific">Ciona intestinalis</name>
    <name type="common">Transparent sea squirt</name>
    <name type="synonym">Ascidia intestinalis</name>
    <dbReference type="NCBI Taxonomy" id="7719"/>
    <lineage>
        <taxon>Eukaryota</taxon>
        <taxon>Metazoa</taxon>
        <taxon>Chordata</taxon>
        <taxon>Tunicata</taxon>
        <taxon>Ascidiacea</taxon>
        <taxon>Phlebobranchia</taxon>
        <taxon>Cionidae</taxon>
        <taxon>Ciona</taxon>
    </lineage>
</organism>
<accession>F6QHP2</accession>
<dbReference type="AlphaFoldDB" id="F6QHP2"/>
<dbReference type="Ensembl" id="ENSCINT00000016902.3">
    <property type="protein sequence ID" value="ENSCINP00000016902.3"/>
    <property type="gene ID" value="ENSCING00000023454.1"/>
</dbReference>
<reference evidence="2" key="1">
    <citation type="journal article" date="2002" name="Science">
        <title>The draft genome of Ciona intestinalis: insights into chordate and vertebrate origins.</title>
        <authorList>
            <person name="Dehal P."/>
            <person name="Satou Y."/>
            <person name="Campbell R.K."/>
            <person name="Chapman J."/>
            <person name="Degnan B."/>
            <person name="De Tomaso A."/>
            <person name="Davidson B."/>
            <person name="Di Gregorio A."/>
            <person name="Gelpke M."/>
            <person name="Goodstein D.M."/>
            <person name="Harafuji N."/>
            <person name="Hastings K.E."/>
            <person name="Ho I."/>
            <person name="Hotta K."/>
            <person name="Huang W."/>
            <person name="Kawashima T."/>
            <person name="Lemaire P."/>
            <person name="Martinez D."/>
            <person name="Meinertzhagen I.A."/>
            <person name="Necula S."/>
            <person name="Nonaka M."/>
            <person name="Putnam N."/>
            <person name="Rash S."/>
            <person name="Saiga H."/>
            <person name="Satake M."/>
            <person name="Terry A."/>
            <person name="Yamada L."/>
            <person name="Wang H.G."/>
            <person name="Awazu S."/>
            <person name="Azumi K."/>
            <person name="Boore J."/>
            <person name="Branno M."/>
            <person name="Chin-Bow S."/>
            <person name="DeSantis R."/>
            <person name="Doyle S."/>
            <person name="Francino P."/>
            <person name="Keys D.N."/>
            <person name="Haga S."/>
            <person name="Hayashi H."/>
            <person name="Hino K."/>
            <person name="Imai K.S."/>
            <person name="Inaba K."/>
            <person name="Kano S."/>
            <person name="Kobayashi K."/>
            <person name="Kobayashi M."/>
            <person name="Lee B.I."/>
            <person name="Makabe K.W."/>
            <person name="Manohar C."/>
            <person name="Matassi G."/>
            <person name="Medina M."/>
            <person name="Mochizuki Y."/>
            <person name="Mount S."/>
            <person name="Morishita T."/>
            <person name="Miura S."/>
            <person name="Nakayama A."/>
            <person name="Nishizaka S."/>
            <person name="Nomoto H."/>
            <person name="Ohta F."/>
            <person name="Oishi K."/>
            <person name="Rigoutsos I."/>
            <person name="Sano M."/>
            <person name="Sasaki A."/>
            <person name="Sasakura Y."/>
            <person name="Shoguchi E."/>
            <person name="Shin-i T."/>
            <person name="Spagnuolo A."/>
            <person name="Stainier D."/>
            <person name="Suzuki M.M."/>
            <person name="Tassy O."/>
            <person name="Takatori N."/>
            <person name="Tokuoka M."/>
            <person name="Yagi K."/>
            <person name="Yoshizaki F."/>
            <person name="Wada S."/>
            <person name="Zhang C."/>
            <person name="Hyatt P.D."/>
            <person name="Larimer F."/>
            <person name="Detter C."/>
            <person name="Doggett N."/>
            <person name="Glavina T."/>
            <person name="Hawkins T."/>
            <person name="Richardson P."/>
            <person name="Lucas S."/>
            <person name="Kohara Y."/>
            <person name="Levine M."/>
            <person name="Satoh N."/>
            <person name="Rokhsar D.S."/>
        </authorList>
    </citation>
    <scope>NUCLEOTIDE SEQUENCE [LARGE SCALE GENOMIC DNA]</scope>
</reference>
<dbReference type="HOGENOM" id="CLU_3055544_0_0_1"/>
<reference evidence="1" key="2">
    <citation type="journal article" date="2008" name="Genome Biol.">
        <title>Improved genome assembly and evidence-based global gene model set for the chordate Ciona intestinalis: new insight into intron and operon populations.</title>
        <authorList>
            <person name="Satou Y."/>
            <person name="Mineta K."/>
            <person name="Ogasawara M."/>
            <person name="Sasakura Y."/>
            <person name="Shoguchi E."/>
            <person name="Ueno K."/>
            <person name="Yamada L."/>
            <person name="Matsumoto J."/>
            <person name="Wasserscheid J."/>
            <person name="Dewar K."/>
            <person name="Wiley G.B."/>
            <person name="Macmil S.L."/>
            <person name="Roe B.A."/>
            <person name="Zeller R.W."/>
            <person name="Hastings K.E."/>
            <person name="Lemaire P."/>
            <person name="Lindquist E."/>
            <person name="Endo T."/>
            <person name="Hotta K."/>
            <person name="Inaba K."/>
        </authorList>
    </citation>
    <scope>NUCLEOTIDE SEQUENCE [LARGE SCALE GENOMIC DNA]</scope>
    <source>
        <strain evidence="1">wild type</strain>
    </source>
</reference>
<dbReference type="InParanoid" id="F6QHP2"/>
<evidence type="ECO:0000313" key="1">
    <source>
        <dbReference type="Ensembl" id="ENSCINP00000016902.3"/>
    </source>
</evidence>
<dbReference type="Proteomes" id="UP000008144">
    <property type="component" value="Chromosome 9"/>
</dbReference>
<evidence type="ECO:0000313" key="2">
    <source>
        <dbReference type="Proteomes" id="UP000008144"/>
    </source>
</evidence>